<keyword evidence="2" id="KW-0472">Membrane</keyword>
<proteinExistence type="predicted"/>
<feature type="region of interest" description="Disordered" evidence="1">
    <location>
        <begin position="74"/>
        <end position="99"/>
    </location>
</feature>
<dbReference type="EMBL" id="BAABHQ010000028">
    <property type="protein sequence ID" value="GAA4895899.1"/>
    <property type="molecule type" value="Genomic_DNA"/>
</dbReference>
<feature type="region of interest" description="Disordered" evidence="1">
    <location>
        <begin position="114"/>
        <end position="206"/>
    </location>
</feature>
<sequence length="327" mass="32970">MGVLASPITWIVVAAVLVVIAVVLLVLSALRRRRARRAAAAAAWPPPALEAGRVNPDAPWTGPTPEVVRVGVRTPVSNLSGRPEAAAATRYAEPDTSPLDVDAIRARLATELAREEAEGPDATGHAGDGPTDGATDHATDGATDDPPTSPDADAPAPEPTPEPSRSAPIAAQPTPDDPAPHPAAHPAAHRPRHAALDGTTPDDHATAVGAEDAPAAEAAKDRLLGVLLPDPQAAVRALTDTPGDGRGDVTALLRAGLTPAQVARLVGVDERVLATVVARGLGLIPADQAPDQASGAGVATGENRTDDPGRSWANTASSPGSTTPTTG</sequence>
<evidence type="ECO:0000313" key="4">
    <source>
        <dbReference type="Proteomes" id="UP001500457"/>
    </source>
</evidence>
<feature type="compositionally biased region" description="Low complexity" evidence="1">
    <location>
        <begin position="317"/>
        <end position="327"/>
    </location>
</feature>
<feature type="compositionally biased region" description="Low complexity" evidence="1">
    <location>
        <begin position="140"/>
        <end position="155"/>
    </location>
</feature>
<keyword evidence="4" id="KW-1185">Reference proteome</keyword>
<evidence type="ECO:0000313" key="3">
    <source>
        <dbReference type="EMBL" id="GAA4895899.1"/>
    </source>
</evidence>
<organism evidence="3 4">
    <name type="scientific">Actinomycetospora straminea</name>
    <dbReference type="NCBI Taxonomy" id="663607"/>
    <lineage>
        <taxon>Bacteria</taxon>
        <taxon>Bacillati</taxon>
        <taxon>Actinomycetota</taxon>
        <taxon>Actinomycetes</taxon>
        <taxon>Pseudonocardiales</taxon>
        <taxon>Pseudonocardiaceae</taxon>
        <taxon>Actinomycetospora</taxon>
    </lineage>
</organism>
<feature type="compositionally biased region" description="Low complexity" evidence="1">
    <location>
        <begin position="121"/>
        <end position="133"/>
    </location>
</feature>
<evidence type="ECO:0000256" key="2">
    <source>
        <dbReference type="SAM" id="Phobius"/>
    </source>
</evidence>
<reference evidence="4" key="1">
    <citation type="journal article" date="2019" name="Int. J. Syst. Evol. Microbiol.">
        <title>The Global Catalogue of Microorganisms (GCM) 10K type strain sequencing project: providing services to taxonomists for standard genome sequencing and annotation.</title>
        <authorList>
            <consortium name="The Broad Institute Genomics Platform"/>
            <consortium name="The Broad Institute Genome Sequencing Center for Infectious Disease"/>
            <person name="Wu L."/>
            <person name="Ma J."/>
        </authorList>
    </citation>
    <scope>NUCLEOTIDE SEQUENCE [LARGE SCALE GENOMIC DNA]</scope>
    <source>
        <strain evidence="4">JCM 17983</strain>
    </source>
</reference>
<gene>
    <name evidence="3" type="ORF">GCM10023203_57870</name>
</gene>
<protein>
    <submittedName>
        <fullName evidence="3">Uncharacterized protein</fullName>
    </submittedName>
</protein>
<dbReference type="RefSeq" id="WP_345382265.1">
    <property type="nucleotide sequence ID" value="NZ_BAABHQ010000028.1"/>
</dbReference>
<accession>A0ABP9F761</accession>
<dbReference type="Proteomes" id="UP001500457">
    <property type="component" value="Unassembled WGS sequence"/>
</dbReference>
<evidence type="ECO:0000256" key="1">
    <source>
        <dbReference type="SAM" id="MobiDB-lite"/>
    </source>
</evidence>
<keyword evidence="2" id="KW-1133">Transmembrane helix</keyword>
<comment type="caution">
    <text evidence="3">The sequence shown here is derived from an EMBL/GenBank/DDBJ whole genome shotgun (WGS) entry which is preliminary data.</text>
</comment>
<name>A0ABP9F761_9PSEU</name>
<feature type="region of interest" description="Disordered" evidence="1">
    <location>
        <begin position="286"/>
        <end position="327"/>
    </location>
</feature>
<feature type="compositionally biased region" description="Low complexity" evidence="1">
    <location>
        <begin position="163"/>
        <end position="174"/>
    </location>
</feature>
<feature type="transmembrane region" description="Helical" evidence="2">
    <location>
        <begin position="6"/>
        <end position="27"/>
    </location>
</feature>
<keyword evidence="2" id="KW-0812">Transmembrane</keyword>